<dbReference type="EMBL" id="CP042914">
    <property type="protein sequence ID" value="QEG40400.1"/>
    <property type="molecule type" value="Genomic_DNA"/>
</dbReference>
<accession>A0A5B9QRS7</accession>
<dbReference type="Proteomes" id="UP000325286">
    <property type="component" value="Chromosome"/>
</dbReference>
<feature type="compositionally biased region" description="Low complexity" evidence="1">
    <location>
        <begin position="106"/>
        <end position="117"/>
    </location>
</feature>
<feature type="region of interest" description="Disordered" evidence="1">
    <location>
        <begin position="93"/>
        <end position="117"/>
    </location>
</feature>
<keyword evidence="3" id="KW-1185">Reference proteome</keyword>
<reference evidence="2 3" key="1">
    <citation type="submission" date="2019-08" db="EMBL/GenBank/DDBJ databases">
        <title>Deep-cultivation of Planctomycetes and their phenomic and genomic characterization uncovers novel biology.</title>
        <authorList>
            <person name="Wiegand S."/>
            <person name="Jogler M."/>
            <person name="Boedeker C."/>
            <person name="Pinto D."/>
            <person name="Vollmers J."/>
            <person name="Rivas-Marin E."/>
            <person name="Kohn T."/>
            <person name="Peeters S.H."/>
            <person name="Heuer A."/>
            <person name="Rast P."/>
            <person name="Oberbeckmann S."/>
            <person name="Bunk B."/>
            <person name="Jeske O."/>
            <person name="Meyerdierks A."/>
            <person name="Storesund J.E."/>
            <person name="Kallscheuer N."/>
            <person name="Luecker S."/>
            <person name="Lage O.M."/>
            <person name="Pohl T."/>
            <person name="Merkel B.J."/>
            <person name="Hornburger P."/>
            <person name="Mueller R.-W."/>
            <person name="Bruemmer F."/>
            <person name="Labrenz M."/>
            <person name="Spormann A.M."/>
            <person name="Op den Camp H."/>
            <person name="Overmann J."/>
            <person name="Amann R."/>
            <person name="Jetten M.S.M."/>
            <person name="Mascher T."/>
            <person name="Medema M.H."/>
            <person name="Devos D.P."/>
            <person name="Kaster A.-K."/>
            <person name="Ovreas L."/>
            <person name="Rohde M."/>
            <person name="Galperin M.Y."/>
            <person name="Jogler C."/>
        </authorList>
    </citation>
    <scope>NUCLEOTIDE SEQUENCE [LARGE SCALE GENOMIC DNA]</scope>
    <source>
        <strain evidence="2 3">UC8</strain>
    </source>
</reference>
<feature type="region of interest" description="Disordered" evidence="1">
    <location>
        <begin position="1"/>
        <end position="23"/>
    </location>
</feature>
<gene>
    <name evidence="2" type="ORF">UC8_24120</name>
</gene>
<dbReference type="RefSeq" id="WP_210421360.1">
    <property type="nucleotide sequence ID" value="NZ_CP042914.1"/>
</dbReference>
<proteinExistence type="predicted"/>
<dbReference type="AlphaFoldDB" id="A0A5B9QRS7"/>
<name>A0A5B9QRS7_9BACT</name>
<feature type="compositionally biased region" description="Basic and acidic residues" evidence="1">
    <location>
        <begin position="8"/>
        <end position="23"/>
    </location>
</feature>
<organism evidence="2 3">
    <name type="scientific">Roseimaritima ulvae</name>
    <dbReference type="NCBI Taxonomy" id="980254"/>
    <lineage>
        <taxon>Bacteria</taxon>
        <taxon>Pseudomonadati</taxon>
        <taxon>Planctomycetota</taxon>
        <taxon>Planctomycetia</taxon>
        <taxon>Pirellulales</taxon>
        <taxon>Pirellulaceae</taxon>
        <taxon>Roseimaritima</taxon>
    </lineage>
</organism>
<sequence length="175" mass="18894">MSSTDLPESPRREETQAEAALREGLELEEGLRRIGKMSGIKSNHRNMKAEDRLVEQDAEIHQRDLWGDEVVNSSRKSQSGEEMEVMAARDVTVNHQYPAPQPQQGPEPQQKSQGLSGLQQAIVAGSIALGAGGLGYGLANLGKVSEVSPPATIQEAGQYDLGLLPPDKPSEWVGN</sequence>
<evidence type="ECO:0000313" key="3">
    <source>
        <dbReference type="Proteomes" id="UP000325286"/>
    </source>
</evidence>
<evidence type="ECO:0000313" key="2">
    <source>
        <dbReference type="EMBL" id="QEG40400.1"/>
    </source>
</evidence>
<dbReference type="KEGG" id="rul:UC8_24120"/>
<protein>
    <submittedName>
        <fullName evidence="2">Uncharacterized protein</fullName>
    </submittedName>
</protein>
<evidence type="ECO:0000256" key="1">
    <source>
        <dbReference type="SAM" id="MobiDB-lite"/>
    </source>
</evidence>